<protein>
    <submittedName>
        <fullName evidence="3">Biotin/lipoyl-containing protein</fullName>
    </submittedName>
</protein>
<keyword evidence="1" id="KW-0092">Biotin</keyword>
<dbReference type="Proteomes" id="UP001595741">
    <property type="component" value="Unassembled WGS sequence"/>
</dbReference>
<dbReference type="Gene3D" id="3.20.20.70">
    <property type="entry name" value="Aldolase class I"/>
    <property type="match status" value="1"/>
</dbReference>
<feature type="non-terminal residue" evidence="3">
    <location>
        <position position="1"/>
    </location>
</feature>
<dbReference type="InterPro" id="IPR001882">
    <property type="entry name" value="Biotin_BS"/>
</dbReference>
<evidence type="ECO:0000256" key="1">
    <source>
        <dbReference type="ARBA" id="ARBA00023267"/>
    </source>
</evidence>
<proteinExistence type="predicted"/>
<dbReference type="InterPro" id="IPR011053">
    <property type="entry name" value="Single_hybrid_motif"/>
</dbReference>
<dbReference type="RefSeq" id="WP_386090963.1">
    <property type="nucleotide sequence ID" value="NZ_JBHRXN010000023.1"/>
</dbReference>
<dbReference type="PROSITE" id="PS50968">
    <property type="entry name" value="BIOTINYL_LIPOYL"/>
    <property type="match status" value="1"/>
</dbReference>
<keyword evidence="4" id="KW-1185">Reference proteome</keyword>
<dbReference type="PANTHER" id="PTHR43778">
    <property type="entry name" value="PYRUVATE CARBOXYLASE"/>
    <property type="match status" value="1"/>
</dbReference>
<dbReference type="InterPro" id="IPR055268">
    <property type="entry name" value="PCB-like"/>
</dbReference>
<evidence type="ECO:0000313" key="4">
    <source>
        <dbReference type="Proteomes" id="UP001595741"/>
    </source>
</evidence>
<organism evidence="3 4">
    <name type="scientific">Vogesella facilis</name>
    <dbReference type="NCBI Taxonomy" id="1655232"/>
    <lineage>
        <taxon>Bacteria</taxon>
        <taxon>Pseudomonadati</taxon>
        <taxon>Pseudomonadota</taxon>
        <taxon>Betaproteobacteria</taxon>
        <taxon>Neisseriales</taxon>
        <taxon>Chromobacteriaceae</taxon>
        <taxon>Vogesella</taxon>
    </lineage>
</organism>
<evidence type="ECO:0000313" key="3">
    <source>
        <dbReference type="EMBL" id="MFC3532319.1"/>
    </source>
</evidence>
<dbReference type="SUPFAM" id="SSF89000">
    <property type="entry name" value="post-HMGL domain-like"/>
    <property type="match status" value="1"/>
</dbReference>
<feature type="domain" description="Lipoyl-binding" evidence="2">
    <location>
        <begin position="257"/>
        <end position="332"/>
    </location>
</feature>
<evidence type="ECO:0000259" key="2">
    <source>
        <dbReference type="PROSITE" id="PS50968"/>
    </source>
</evidence>
<dbReference type="Gene3D" id="2.40.50.100">
    <property type="match status" value="1"/>
</dbReference>
<comment type="caution">
    <text evidence="3">The sequence shown here is derived from an EMBL/GenBank/DDBJ whole genome shotgun (WGS) entry which is preliminary data.</text>
</comment>
<dbReference type="Pfam" id="PF02436">
    <property type="entry name" value="PYC_OADA"/>
    <property type="match status" value="1"/>
</dbReference>
<dbReference type="CDD" id="cd06850">
    <property type="entry name" value="biotinyl_domain"/>
    <property type="match status" value="1"/>
</dbReference>
<gene>
    <name evidence="3" type="ORF">ACFOLG_08985</name>
</gene>
<dbReference type="PROSITE" id="PS00188">
    <property type="entry name" value="BIOTIN"/>
    <property type="match status" value="1"/>
</dbReference>
<reference evidence="4" key="1">
    <citation type="journal article" date="2019" name="Int. J. Syst. Evol. Microbiol.">
        <title>The Global Catalogue of Microorganisms (GCM) 10K type strain sequencing project: providing services to taxonomists for standard genome sequencing and annotation.</title>
        <authorList>
            <consortium name="The Broad Institute Genomics Platform"/>
            <consortium name="The Broad Institute Genome Sequencing Center for Infectious Disease"/>
            <person name="Wu L."/>
            <person name="Ma J."/>
        </authorList>
    </citation>
    <scope>NUCLEOTIDE SEQUENCE [LARGE SCALE GENOMIC DNA]</scope>
    <source>
        <strain evidence="4">KCTC 42742</strain>
    </source>
</reference>
<name>A0ABV7RFU8_9NEIS</name>
<sequence length="332" mass="35636">RSYAPFEADMRAGTAAVYHHEMPGGQVTNLREQARSLGLEARWPEVAAAYAQVNLLFGDIVKVTPTSKVVGDMALFMVSNDLTPAQVADPQRAIDFPDSVVSLFKGELGYPAHGFPEALQRKVLKGAPALTQRAGALLPAVDLAAEQQRLAASLGRECTEQELASHLMYPKVFKDFAAHSARFGDVSILPTSAFFYGLKEGEEVCIELERGKTLIVQLLGRADTDDGHVKLFFELNGQARVIKVAKAGAAAASAQPKAEEDNPHHVGAPMPGMVSTVLVAPGQRVQQGDTLLTIEAMKMEVAIKAERDGVIQQVLVASGKRIANKDLLAVFV</sequence>
<dbReference type="InterPro" id="IPR000089">
    <property type="entry name" value="Biotin_lipoyl"/>
</dbReference>
<dbReference type="InterPro" id="IPR003379">
    <property type="entry name" value="Carboxylase_cons_dom"/>
</dbReference>
<dbReference type="InterPro" id="IPR013785">
    <property type="entry name" value="Aldolase_TIM"/>
</dbReference>
<dbReference type="SUPFAM" id="SSF51230">
    <property type="entry name" value="Single hybrid motif"/>
    <property type="match status" value="1"/>
</dbReference>
<dbReference type="Gene3D" id="3.10.600.10">
    <property type="entry name" value="pyruvate carboxylase f1077a mutant domain"/>
    <property type="match status" value="1"/>
</dbReference>
<dbReference type="PANTHER" id="PTHR43778:SF2">
    <property type="entry name" value="PYRUVATE CARBOXYLASE, MITOCHONDRIAL"/>
    <property type="match status" value="1"/>
</dbReference>
<dbReference type="Pfam" id="PF00364">
    <property type="entry name" value="Biotin_lipoyl"/>
    <property type="match status" value="1"/>
</dbReference>
<accession>A0ABV7RFU8</accession>
<dbReference type="EMBL" id="JBHRXN010000023">
    <property type="protein sequence ID" value="MFC3532319.1"/>
    <property type="molecule type" value="Genomic_DNA"/>
</dbReference>